<proteinExistence type="predicted"/>
<dbReference type="EMBL" id="CM042886">
    <property type="protein sequence ID" value="KAI4339345.1"/>
    <property type="molecule type" value="Genomic_DNA"/>
</dbReference>
<comment type="caution">
    <text evidence="1">The sequence shown here is derived from an EMBL/GenBank/DDBJ whole genome shotgun (WGS) entry which is preliminary data.</text>
</comment>
<gene>
    <name evidence="1" type="ORF">MLD38_024298</name>
</gene>
<dbReference type="Proteomes" id="UP001057402">
    <property type="component" value="Chromosome 7"/>
</dbReference>
<reference evidence="2" key="1">
    <citation type="journal article" date="2023" name="Front. Plant Sci.">
        <title>Chromosomal-level genome assembly of Melastoma candidum provides insights into trichome evolution.</title>
        <authorList>
            <person name="Zhong Y."/>
            <person name="Wu W."/>
            <person name="Sun C."/>
            <person name="Zou P."/>
            <person name="Liu Y."/>
            <person name="Dai S."/>
            <person name="Zhou R."/>
        </authorList>
    </citation>
    <scope>NUCLEOTIDE SEQUENCE [LARGE SCALE GENOMIC DNA]</scope>
</reference>
<evidence type="ECO:0000313" key="1">
    <source>
        <dbReference type="EMBL" id="KAI4339345.1"/>
    </source>
</evidence>
<evidence type="ECO:0000313" key="2">
    <source>
        <dbReference type="Proteomes" id="UP001057402"/>
    </source>
</evidence>
<keyword evidence="2" id="KW-1185">Reference proteome</keyword>
<name>A0ACB9NSV2_9MYRT</name>
<accession>A0ACB9NSV2</accession>
<organism evidence="1 2">
    <name type="scientific">Melastoma candidum</name>
    <dbReference type="NCBI Taxonomy" id="119954"/>
    <lineage>
        <taxon>Eukaryota</taxon>
        <taxon>Viridiplantae</taxon>
        <taxon>Streptophyta</taxon>
        <taxon>Embryophyta</taxon>
        <taxon>Tracheophyta</taxon>
        <taxon>Spermatophyta</taxon>
        <taxon>Magnoliopsida</taxon>
        <taxon>eudicotyledons</taxon>
        <taxon>Gunneridae</taxon>
        <taxon>Pentapetalae</taxon>
        <taxon>rosids</taxon>
        <taxon>malvids</taxon>
        <taxon>Myrtales</taxon>
        <taxon>Melastomataceae</taxon>
        <taxon>Melastomatoideae</taxon>
        <taxon>Melastomateae</taxon>
        <taxon>Melastoma</taxon>
    </lineage>
</organism>
<sequence>MALVAPSAPDKNGPTYPSIIALESSSSRITFESSKPSGNPKSMVIQATFTNLSSSNYTDFIFQAAVPKFLQLHLDPASGNSLPAGGNSTMTQTLSVTNSQHGKKSLVMRIRISYNADGKEVLEEGQINHFPRDL</sequence>
<protein>
    <submittedName>
        <fullName evidence="1">Uncharacterized protein</fullName>
    </submittedName>
</protein>